<dbReference type="Proteomes" id="UP000295058">
    <property type="component" value="Unassembled WGS sequence"/>
</dbReference>
<gene>
    <name evidence="9" type="ORF">LY04_00994</name>
</gene>
<organism evidence="9 10">
    <name type="scientific">Oceanimonas baumannii</name>
    <dbReference type="NCBI Taxonomy" id="129578"/>
    <lineage>
        <taxon>Bacteria</taxon>
        <taxon>Pseudomonadati</taxon>
        <taxon>Pseudomonadota</taxon>
        <taxon>Gammaproteobacteria</taxon>
        <taxon>Aeromonadales</taxon>
        <taxon>Aeromonadaceae</taxon>
        <taxon>Oceanimonas</taxon>
    </lineage>
</organism>
<keyword evidence="6 7" id="KW-0472">Membrane</keyword>
<dbReference type="NCBIfam" id="TIGR03025">
    <property type="entry name" value="EPS_sugtrans"/>
    <property type="match status" value="1"/>
</dbReference>
<keyword evidence="4 7" id="KW-0812">Transmembrane</keyword>
<keyword evidence="3" id="KW-0808">Transferase</keyword>
<feature type="transmembrane region" description="Helical" evidence="7">
    <location>
        <begin position="53"/>
        <end position="70"/>
    </location>
</feature>
<sequence>MEVVSVKQAELLSHKLIYSRTFQFFSGFFFVVLLPSLLMWKVEGVVSPDMIKLNSQAGVACAFSLSLVSLHKLMGFPEARKALYILPTVLAWYGGLVFFFFAFRFGYSVYYIFYSFLAALLFFYFTYFTVVRHVFYHIAYLPLGRAEPHPELPGVRWIKLEHAEPLTTHVDAIMTDLHASIPEHWQRFLAACTLQRIPVFHYKRLMESLTGRVKIEYVSENEFGSLQPSVVYCFIKRAADIVLALCLLPVLVPVFVVLTVLIRCDSKGPALFVQKRVGYGGRLFNMYKFRSMHVNGGGKCFTESSQDPRITKVGKVLRKYRLDELPQVLNVLKGEMSFIGPRPESCELSEWYEQDVPFFSYRHIVRPGISGWAQVKQGYAAELDGMKKKLEYDFFYIKNFSLWLDILIVYKTIRILFTGFGAR</sequence>
<evidence type="ECO:0000256" key="2">
    <source>
        <dbReference type="ARBA" id="ARBA00006464"/>
    </source>
</evidence>
<feature type="transmembrane region" description="Helical" evidence="7">
    <location>
        <begin position="21"/>
        <end position="41"/>
    </location>
</feature>
<dbReference type="EMBL" id="SODO01000003">
    <property type="protein sequence ID" value="TDW60002.1"/>
    <property type="molecule type" value="Genomic_DNA"/>
</dbReference>
<evidence type="ECO:0000256" key="6">
    <source>
        <dbReference type="ARBA" id="ARBA00023136"/>
    </source>
</evidence>
<comment type="similarity">
    <text evidence="2">Belongs to the bacterial sugar transferase family.</text>
</comment>
<feature type="transmembrane region" description="Helical" evidence="7">
    <location>
        <begin position="109"/>
        <end position="130"/>
    </location>
</feature>
<evidence type="ECO:0000256" key="7">
    <source>
        <dbReference type="SAM" id="Phobius"/>
    </source>
</evidence>
<evidence type="ECO:0000313" key="9">
    <source>
        <dbReference type="EMBL" id="TDW60002.1"/>
    </source>
</evidence>
<dbReference type="InterPro" id="IPR017475">
    <property type="entry name" value="EPS_sugar_tfrase"/>
</dbReference>
<dbReference type="PANTHER" id="PTHR30576">
    <property type="entry name" value="COLANIC BIOSYNTHESIS UDP-GLUCOSE LIPID CARRIER TRANSFERASE"/>
    <property type="match status" value="1"/>
</dbReference>
<feature type="transmembrane region" description="Helical" evidence="7">
    <location>
        <begin position="241"/>
        <end position="262"/>
    </location>
</feature>
<dbReference type="PANTHER" id="PTHR30576:SF0">
    <property type="entry name" value="UNDECAPRENYL-PHOSPHATE N-ACETYLGALACTOSAMINYL 1-PHOSPHATE TRANSFERASE-RELATED"/>
    <property type="match status" value="1"/>
</dbReference>
<dbReference type="Pfam" id="PF02397">
    <property type="entry name" value="Bac_transf"/>
    <property type="match status" value="1"/>
</dbReference>
<accession>A0ABY2F0J3</accession>
<evidence type="ECO:0000256" key="4">
    <source>
        <dbReference type="ARBA" id="ARBA00022692"/>
    </source>
</evidence>
<dbReference type="RefSeq" id="WP_244900095.1">
    <property type="nucleotide sequence ID" value="NZ_NQJF01000002.1"/>
</dbReference>
<evidence type="ECO:0000313" key="10">
    <source>
        <dbReference type="Proteomes" id="UP000295058"/>
    </source>
</evidence>
<proteinExistence type="inferred from homology"/>
<evidence type="ECO:0000256" key="3">
    <source>
        <dbReference type="ARBA" id="ARBA00022679"/>
    </source>
</evidence>
<evidence type="ECO:0000256" key="5">
    <source>
        <dbReference type="ARBA" id="ARBA00022989"/>
    </source>
</evidence>
<feature type="domain" description="Bacterial sugar transferase" evidence="8">
    <location>
        <begin position="236"/>
        <end position="417"/>
    </location>
</feature>
<dbReference type="InterPro" id="IPR003362">
    <property type="entry name" value="Bact_transf"/>
</dbReference>
<protein>
    <submittedName>
        <fullName evidence="9">Exopolysaccharide biosynthesis polyprenyl glycosylphosphotransferase</fullName>
    </submittedName>
</protein>
<reference evidence="9 10" key="1">
    <citation type="submission" date="2019-03" db="EMBL/GenBank/DDBJ databases">
        <title>Genomic Encyclopedia of Archaeal and Bacterial Type Strains, Phase II (KMG-II): from individual species to whole genera.</title>
        <authorList>
            <person name="Goeker M."/>
        </authorList>
    </citation>
    <scope>NUCLEOTIDE SEQUENCE [LARGE SCALE GENOMIC DNA]</scope>
    <source>
        <strain evidence="9 10">DSM 15594</strain>
    </source>
</reference>
<evidence type="ECO:0000256" key="1">
    <source>
        <dbReference type="ARBA" id="ARBA00004141"/>
    </source>
</evidence>
<evidence type="ECO:0000259" key="8">
    <source>
        <dbReference type="Pfam" id="PF02397"/>
    </source>
</evidence>
<comment type="subcellular location">
    <subcellularLocation>
        <location evidence="1">Membrane</location>
        <topology evidence="1">Multi-pass membrane protein</topology>
    </subcellularLocation>
</comment>
<comment type="caution">
    <text evidence="9">The sequence shown here is derived from an EMBL/GenBank/DDBJ whole genome shotgun (WGS) entry which is preliminary data.</text>
</comment>
<keyword evidence="5 7" id="KW-1133">Transmembrane helix</keyword>
<feature type="transmembrane region" description="Helical" evidence="7">
    <location>
        <begin position="82"/>
        <end position="103"/>
    </location>
</feature>
<name>A0ABY2F0J3_9GAMM</name>
<keyword evidence="10" id="KW-1185">Reference proteome</keyword>